<dbReference type="VEuPathDB" id="FungiDB:BCV72DRAFT_43989"/>
<organism evidence="1">
    <name type="scientific">Rhizopus microsporus var. microsporus</name>
    <dbReference type="NCBI Taxonomy" id="86635"/>
    <lineage>
        <taxon>Eukaryota</taxon>
        <taxon>Fungi</taxon>
        <taxon>Fungi incertae sedis</taxon>
        <taxon>Mucoromycota</taxon>
        <taxon>Mucoromycotina</taxon>
        <taxon>Mucoromycetes</taxon>
        <taxon>Mucorales</taxon>
        <taxon>Mucorineae</taxon>
        <taxon>Rhizopodaceae</taxon>
        <taxon>Rhizopus</taxon>
    </lineage>
</organism>
<protein>
    <recommendedName>
        <fullName evidence="2">MULE transposase domain-containing protein</fullName>
    </recommendedName>
</protein>
<dbReference type="Proteomes" id="UP000242414">
    <property type="component" value="Unassembled WGS sequence"/>
</dbReference>
<evidence type="ECO:0000313" key="1">
    <source>
        <dbReference type="EMBL" id="ORE02766.1"/>
    </source>
</evidence>
<gene>
    <name evidence="1" type="ORF">BCV72DRAFT_43989</name>
</gene>
<reference evidence="1" key="1">
    <citation type="journal article" date="2016" name="Proc. Natl. Acad. Sci. U.S.A.">
        <title>Lipid metabolic changes in an early divergent fungus govern the establishment of a mutualistic symbiosis with endobacteria.</title>
        <authorList>
            <person name="Lastovetsky O.A."/>
            <person name="Gaspar M.L."/>
            <person name="Mondo S.J."/>
            <person name="LaButti K.M."/>
            <person name="Sandor L."/>
            <person name="Grigoriev I.V."/>
            <person name="Henry S.A."/>
            <person name="Pawlowska T.E."/>
        </authorList>
    </citation>
    <scope>NUCLEOTIDE SEQUENCE [LARGE SCALE GENOMIC DNA]</scope>
    <source>
        <strain evidence="1">ATCC 52814</strain>
    </source>
</reference>
<dbReference type="EMBL" id="KV922033">
    <property type="protein sequence ID" value="ORE02766.1"/>
    <property type="molecule type" value="Genomic_DNA"/>
</dbReference>
<proteinExistence type="predicted"/>
<dbReference type="AlphaFoldDB" id="A0A1X0QSP7"/>
<sequence>MFVIDATYKTSSHGMTLFNIVGTSNTTGDIRNTLTTYHITGGWMEHEKTQNYLWVVQIFKDSVFPDALIANASLELPRLIYGQ</sequence>
<accession>A0A1X0QSP7</accession>
<name>A0A1X0QSP7_RHIZD</name>
<evidence type="ECO:0008006" key="2">
    <source>
        <dbReference type="Google" id="ProtNLM"/>
    </source>
</evidence>